<proteinExistence type="predicted"/>
<evidence type="ECO:0000313" key="1">
    <source>
        <dbReference type="EMBL" id="EFU31617.1"/>
    </source>
</evidence>
<gene>
    <name evidence="1" type="ORF">HMPREF6485_0391</name>
</gene>
<reference evidence="1 2" key="1">
    <citation type="submission" date="2010-10" db="EMBL/GenBank/DDBJ databases">
        <authorList>
            <person name="Muzny D."/>
            <person name="Qin X."/>
            <person name="Deng J."/>
            <person name="Jiang H."/>
            <person name="Liu Y."/>
            <person name="Qu J."/>
            <person name="Song X.-Z."/>
            <person name="Zhang L."/>
            <person name="Thornton R."/>
            <person name="Coyle M."/>
            <person name="Francisco L."/>
            <person name="Jackson L."/>
            <person name="Javaid M."/>
            <person name="Korchina V."/>
            <person name="Kovar C."/>
            <person name="Mata R."/>
            <person name="Mathew T."/>
            <person name="Ngo R."/>
            <person name="Nguyen L."/>
            <person name="Nguyen N."/>
            <person name="Okwuonu G."/>
            <person name="Ongeri F."/>
            <person name="Pham C."/>
            <person name="Simmons D."/>
            <person name="Wilczek-Boney K."/>
            <person name="Hale W."/>
            <person name="Jakkamsetti A."/>
            <person name="Pham P."/>
            <person name="Ruth R."/>
            <person name="San Lucas F."/>
            <person name="Warren J."/>
            <person name="Zhang J."/>
            <person name="Zhao Z."/>
            <person name="Zhou C."/>
            <person name="Zhu D."/>
            <person name="Lee S."/>
            <person name="Bess C."/>
            <person name="Blankenburg K."/>
            <person name="Forbes L."/>
            <person name="Fu Q."/>
            <person name="Gubbala S."/>
            <person name="Hirani K."/>
            <person name="Jayaseelan J.C."/>
            <person name="Lara F."/>
            <person name="Munidasa M."/>
            <person name="Palculict T."/>
            <person name="Patil S."/>
            <person name="Pu L.-L."/>
            <person name="Saada N."/>
            <person name="Tang L."/>
            <person name="Weissenberger G."/>
            <person name="Zhu Y."/>
            <person name="Hemphill L."/>
            <person name="Shang Y."/>
            <person name="Youmans B."/>
            <person name="Ayvaz T."/>
            <person name="Ross M."/>
            <person name="Santibanez J."/>
            <person name="Aqrawi P."/>
            <person name="Gross S."/>
            <person name="Joshi V."/>
            <person name="Fowler G."/>
            <person name="Nazareth L."/>
            <person name="Reid J."/>
            <person name="Worley K."/>
            <person name="Petrosino J."/>
            <person name="Highlander S."/>
            <person name="Gibbs R."/>
        </authorList>
    </citation>
    <scope>NUCLEOTIDE SEQUENCE [LARGE SCALE GENOMIC DNA]</scope>
    <source>
        <strain evidence="1 2">ATCC 33574</strain>
    </source>
</reference>
<sequence>MYEKNSCDSRAPKALLFMFAEGGFRGMVMPDSKKAGMMINYSEEIRNFVADFIGRTKRWIDCPKTR</sequence>
<protein>
    <submittedName>
        <fullName evidence="1">Uncharacterized protein</fullName>
    </submittedName>
</protein>
<keyword evidence="2" id="KW-1185">Reference proteome</keyword>
<comment type="caution">
    <text evidence="1">The sequence shown here is derived from an EMBL/GenBank/DDBJ whole genome shotgun (WGS) entry which is preliminary data.</text>
</comment>
<name>E6K468_9BACT</name>
<dbReference type="EMBL" id="AEPD01000010">
    <property type="protein sequence ID" value="EFU31617.1"/>
    <property type="molecule type" value="Genomic_DNA"/>
</dbReference>
<dbReference type="AlphaFoldDB" id="E6K468"/>
<dbReference type="STRING" id="873513.HMPREF6485_0391"/>
<dbReference type="Proteomes" id="UP000003112">
    <property type="component" value="Unassembled WGS sequence"/>
</dbReference>
<evidence type="ECO:0000313" key="2">
    <source>
        <dbReference type="Proteomes" id="UP000003112"/>
    </source>
</evidence>
<dbReference type="HOGENOM" id="CLU_2827555_0_0_10"/>
<organism evidence="1 2">
    <name type="scientific">Segatella buccae ATCC 33574</name>
    <dbReference type="NCBI Taxonomy" id="873513"/>
    <lineage>
        <taxon>Bacteria</taxon>
        <taxon>Pseudomonadati</taxon>
        <taxon>Bacteroidota</taxon>
        <taxon>Bacteroidia</taxon>
        <taxon>Bacteroidales</taxon>
        <taxon>Prevotellaceae</taxon>
        <taxon>Segatella</taxon>
    </lineage>
</organism>
<accession>E6K468</accession>